<reference evidence="2 3" key="1">
    <citation type="submission" date="2020-02" db="EMBL/GenBank/DDBJ databases">
        <title>Rhodobacter translucens sp. nov., a novel bacterium isolated from activated sludge.</title>
        <authorList>
            <person name="Liu J."/>
        </authorList>
    </citation>
    <scope>NUCLEOTIDE SEQUENCE [LARGE SCALE GENOMIC DNA]</scope>
    <source>
        <strain evidence="2 3">HX-7-19</strain>
    </source>
</reference>
<dbReference type="EMBL" id="JAALFE010000003">
    <property type="protein sequence ID" value="NGQ90084.1"/>
    <property type="molecule type" value="Genomic_DNA"/>
</dbReference>
<accession>A0A6M1TXV0</accession>
<evidence type="ECO:0000313" key="3">
    <source>
        <dbReference type="Proteomes" id="UP000474758"/>
    </source>
</evidence>
<dbReference type="AlphaFoldDB" id="A0A6M1TXV0"/>
<keyword evidence="3" id="KW-1185">Reference proteome</keyword>
<dbReference type="Proteomes" id="UP000474758">
    <property type="component" value="Unassembled WGS sequence"/>
</dbReference>
<keyword evidence="1" id="KW-0472">Membrane</keyword>
<sequence length="59" mass="6379">MNHAINELNANAIDPMFGRSYAARGDVMPEFRMPQGWWLVPAVLGGAAGWAALISAAFF</sequence>
<evidence type="ECO:0000256" key="1">
    <source>
        <dbReference type="SAM" id="Phobius"/>
    </source>
</evidence>
<dbReference type="RefSeq" id="WP_165047323.1">
    <property type="nucleotide sequence ID" value="NZ_JAALFE010000003.1"/>
</dbReference>
<protein>
    <submittedName>
        <fullName evidence="2">Uncharacterized protein</fullName>
    </submittedName>
</protein>
<gene>
    <name evidence="2" type="ORF">G5V65_04190</name>
</gene>
<comment type="caution">
    <text evidence="2">The sequence shown here is derived from an EMBL/GenBank/DDBJ whole genome shotgun (WGS) entry which is preliminary data.</text>
</comment>
<evidence type="ECO:0000313" key="2">
    <source>
        <dbReference type="EMBL" id="NGQ90084.1"/>
    </source>
</evidence>
<organism evidence="2 3">
    <name type="scientific">Paragemmobacter kunshanensis</name>
    <dbReference type="NCBI Taxonomy" id="2583234"/>
    <lineage>
        <taxon>Bacteria</taxon>
        <taxon>Pseudomonadati</taxon>
        <taxon>Pseudomonadota</taxon>
        <taxon>Alphaproteobacteria</taxon>
        <taxon>Rhodobacterales</taxon>
        <taxon>Paracoccaceae</taxon>
        <taxon>Paragemmobacter</taxon>
    </lineage>
</organism>
<keyword evidence="1" id="KW-1133">Transmembrane helix</keyword>
<name>A0A6M1TXV0_9RHOB</name>
<feature type="transmembrane region" description="Helical" evidence="1">
    <location>
        <begin position="37"/>
        <end position="58"/>
    </location>
</feature>
<proteinExistence type="predicted"/>
<keyword evidence="1" id="KW-0812">Transmembrane</keyword>